<protein>
    <submittedName>
        <fullName evidence="1">Uncharacterized protein</fullName>
    </submittedName>
</protein>
<name>A0ABC8TMU8_9AQUA</name>
<gene>
    <name evidence="1" type="ORF">ILEXP_LOCUS37595</name>
</gene>
<accession>A0ABC8TMU8</accession>
<dbReference type="AlphaFoldDB" id="A0ABC8TMU8"/>
<dbReference type="SUPFAM" id="SSF46689">
    <property type="entry name" value="Homeodomain-like"/>
    <property type="match status" value="1"/>
</dbReference>
<organism evidence="1 2">
    <name type="scientific">Ilex paraguariensis</name>
    <name type="common">yerba mate</name>
    <dbReference type="NCBI Taxonomy" id="185542"/>
    <lineage>
        <taxon>Eukaryota</taxon>
        <taxon>Viridiplantae</taxon>
        <taxon>Streptophyta</taxon>
        <taxon>Embryophyta</taxon>
        <taxon>Tracheophyta</taxon>
        <taxon>Spermatophyta</taxon>
        <taxon>Magnoliopsida</taxon>
        <taxon>eudicotyledons</taxon>
        <taxon>Gunneridae</taxon>
        <taxon>Pentapetalae</taxon>
        <taxon>asterids</taxon>
        <taxon>campanulids</taxon>
        <taxon>Aquifoliales</taxon>
        <taxon>Aquifoliaceae</taxon>
        <taxon>Ilex</taxon>
    </lineage>
</organism>
<dbReference type="EMBL" id="CAUOFW020005046">
    <property type="protein sequence ID" value="CAK9168254.1"/>
    <property type="molecule type" value="Genomic_DNA"/>
</dbReference>
<evidence type="ECO:0000313" key="2">
    <source>
        <dbReference type="Proteomes" id="UP001642360"/>
    </source>
</evidence>
<sequence>MISSMAGNNDAYGGRPVTPSRYTLCLRNQTARFNGANTLDGCHRNIHRKVVAGPPIPNHQATRSHLIPHPAIIAPPPPPPPLPSARLQPPISPEQVAGVVEEEEEMRVKKKAMTKLTEEQKEKMKVFAERKLGWRVMKHDEEDFFKLCNEIGFTPPVLKNWISYNRRKMEAGRASSTP</sequence>
<proteinExistence type="predicted"/>
<reference evidence="1 2" key="1">
    <citation type="submission" date="2024-02" db="EMBL/GenBank/DDBJ databases">
        <authorList>
            <person name="Vignale AGUSTIN F."/>
            <person name="Sosa J E."/>
            <person name="Modenutti C."/>
        </authorList>
    </citation>
    <scope>NUCLEOTIDE SEQUENCE [LARGE SCALE GENOMIC DNA]</scope>
</reference>
<comment type="caution">
    <text evidence="1">The sequence shown here is derived from an EMBL/GenBank/DDBJ whole genome shotgun (WGS) entry which is preliminary data.</text>
</comment>
<dbReference type="Proteomes" id="UP001642360">
    <property type="component" value="Unassembled WGS sequence"/>
</dbReference>
<dbReference type="PANTHER" id="PTHR31948">
    <property type="entry name" value="ZINC-FINGER HOMEODOMAIN PROTEIN 2"/>
    <property type="match status" value="1"/>
</dbReference>
<keyword evidence="2" id="KW-1185">Reference proteome</keyword>
<evidence type="ECO:0000313" key="1">
    <source>
        <dbReference type="EMBL" id="CAK9168254.1"/>
    </source>
</evidence>
<dbReference type="InterPro" id="IPR009057">
    <property type="entry name" value="Homeodomain-like_sf"/>
</dbReference>
<dbReference type="PANTHER" id="PTHR31948:SF171">
    <property type="entry name" value="HOMEOBOX DOMAIN-CONTAINING PROTEIN"/>
    <property type="match status" value="1"/>
</dbReference>
<dbReference type="Gene3D" id="1.10.10.60">
    <property type="entry name" value="Homeodomain-like"/>
    <property type="match status" value="1"/>
</dbReference>